<organism evidence="2 3">
    <name type="scientific">Strigomonas culicis</name>
    <dbReference type="NCBI Taxonomy" id="28005"/>
    <lineage>
        <taxon>Eukaryota</taxon>
        <taxon>Discoba</taxon>
        <taxon>Euglenozoa</taxon>
        <taxon>Kinetoplastea</taxon>
        <taxon>Metakinetoplastina</taxon>
        <taxon>Trypanosomatida</taxon>
        <taxon>Trypanosomatidae</taxon>
        <taxon>Strigomonadinae</taxon>
        <taxon>Strigomonas</taxon>
    </lineage>
</organism>
<evidence type="ECO:0000313" key="3">
    <source>
        <dbReference type="Proteomes" id="UP000015354"/>
    </source>
</evidence>
<comment type="caution">
    <text evidence="2">The sequence shown here is derived from an EMBL/GenBank/DDBJ whole genome shotgun (WGS) entry which is preliminary data.</text>
</comment>
<feature type="compositionally biased region" description="Basic and acidic residues" evidence="1">
    <location>
        <begin position="52"/>
        <end position="62"/>
    </location>
</feature>
<dbReference type="Proteomes" id="UP000015354">
    <property type="component" value="Unassembled WGS sequence"/>
</dbReference>
<feature type="region of interest" description="Disordered" evidence="1">
    <location>
        <begin position="50"/>
        <end position="70"/>
    </location>
</feature>
<reference evidence="2 3" key="1">
    <citation type="journal article" date="2013" name="PLoS ONE">
        <title>Predicting the Proteins of Angomonas deanei, Strigomonas culicis and Their Respective Endosymbionts Reveals New Aspects of the Trypanosomatidae Family.</title>
        <authorList>
            <person name="Motta M.C."/>
            <person name="Martins A.C."/>
            <person name="de Souza S.S."/>
            <person name="Catta-Preta C.M."/>
            <person name="Silva R."/>
            <person name="Klein C.C."/>
            <person name="de Almeida L.G."/>
            <person name="de Lima Cunha O."/>
            <person name="Ciapina L.P."/>
            <person name="Brocchi M."/>
            <person name="Colabardini A.C."/>
            <person name="de Araujo Lima B."/>
            <person name="Machado C.R."/>
            <person name="de Almeida Soares C.M."/>
            <person name="Probst C.M."/>
            <person name="de Menezes C.B."/>
            <person name="Thompson C.E."/>
            <person name="Bartholomeu D.C."/>
            <person name="Gradia D.F."/>
            <person name="Pavoni D.P."/>
            <person name="Grisard E.C."/>
            <person name="Fantinatti-Garboggini F."/>
            <person name="Marchini F.K."/>
            <person name="Rodrigues-Luiz G.F."/>
            <person name="Wagner G."/>
            <person name="Goldman G.H."/>
            <person name="Fietto J.L."/>
            <person name="Elias M.C."/>
            <person name="Goldman M.H."/>
            <person name="Sagot M.F."/>
            <person name="Pereira M."/>
            <person name="Stoco P.H."/>
            <person name="de Mendonca-Neto R.P."/>
            <person name="Teixeira S.M."/>
            <person name="Maciel T.E."/>
            <person name="de Oliveira Mendes T.A."/>
            <person name="Urmenyi T.P."/>
            <person name="de Souza W."/>
            <person name="Schenkman S."/>
            <person name="de Vasconcelos A.T."/>
        </authorList>
    </citation>
    <scope>NUCLEOTIDE SEQUENCE [LARGE SCALE GENOMIC DNA]</scope>
</reference>
<proteinExistence type="predicted"/>
<feature type="region of interest" description="Disordered" evidence="1">
    <location>
        <begin position="150"/>
        <end position="171"/>
    </location>
</feature>
<protein>
    <submittedName>
        <fullName evidence="2">Uncharacterized protein</fullName>
    </submittedName>
</protein>
<evidence type="ECO:0000313" key="2">
    <source>
        <dbReference type="EMBL" id="EPY17558.1"/>
    </source>
</evidence>
<dbReference type="EMBL" id="ATMH01010419">
    <property type="protein sequence ID" value="EPY17558.1"/>
    <property type="molecule type" value="Genomic_DNA"/>
</dbReference>
<dbReference type="AlphaFoldDB" id="S9TMJ3"/>
<dbReference type="OrthoDB" id="272369at2759"/>
<accession>S9TMJ3</accession>
<evidence type="ECO:0000256" key="1">
    <source>
        <dbReference type="SAM" id="MobiDB-lite"/>
    </source>
</evidence>
<sequence>MKHRLFTHVAGGHHHCHALRFTRPRGLLGVGSLWGFGAYRAQLHTVSSIGKGPEEAGSHEPHTTAGSAPSFHEDSRTLALVYATVPSFYVSVAQVARQLPEAIMSPMSACALGDRRGLSAFLASHPLCFELSVLGRVAVVRRREGVAPHIPGRAGAGRSVPHASPTGRHAPAVERTATPVAPASLTPQVPAQAIEPYEWYRVARLFPDVDTEVRLTAELEGAAAQLLPEGHDLLSVCLSAPSLFTVRVESGADERGSASPTVHLRFLLRPQYAGTSRLSAEALHDKLHDPTTPRKRKRFLARELACKQNPLPYLDEGVMAHYVFDILPPDTYITRAELVRQIPKDISACLPTPLKRLWEGYPHLFSVLQVERMNDIALQRADVPLPKKRRVADVALEEVLMEIFNRYPLRRHPIVGTNLFRCLNNLPRLLQERIHTITDVEKCFVRAFPDKIEPLALPSVDDPTYEAIAALVNPLPSELAKGSGRTDLFIPFRFVGEWYEKLFQKYAKVCTKQKVDPHSTFIVDHIKRR</sequence>
<name>S9TMJ3_9TRYP</name>
<gene>
    <name evidence="2" type="ORF">STCU_10528</name>
</gene>
<keyword evidence="3" id="KW-1185">Reference proteome</keyword>